<evidence type="ECO:0000313" key="4">
    <source>
        <dbReference type="Proteomes" id="UP000081671"/>
    </source>
</evidence>
<dbReference type="PRINTS" id="PR00069">
    <property type="entry name" value="ALDKETRDTASE"/>
</dbReference>
<keyword evidence="1" id="KW-0521">NADP</keyword>
<gene>
    <name evidence="5" type="primary">LOC105980363</name>
</gene>
<dbReference type="InterPro" id="IPR036812">
    <property type="entry name" value="NAD(P)_OxRdtase_dom_sf"/>
</dbReference>
<evidence type="ECO:0000256" key="2">
    <source>
        <dbReference type="ARBA" id="ARBA00023002"/>
    </source>
</evidence>
<dbReference type="SUPFAM" id="SSF51430">
    <property type="entry name" value="NAD(P)-linked oxidoreductase"/>
    <property type="match status" value="1"/>
</dbReference>
<dbReference type="GO" id="GO:0016491">
    <property type="term" value="F:oxidoreductase activity"/>
    <property type="evidence" value="ECO:0007669"/>
    <property type="project" value="UniProtKB-KW"/>
</dbReference>
<name>A0A1S3EL39_DIPOR</name>
<dbReference type="InParanoid" id="A0A1S3EL39"/>
<protein>
    <submittedName>
        <fullName evidence="5">Aldo-keto reductase family 1 member C23-like protein</fullName>
    </submittedName>
</protein>
<proteinExistence type="predicted"/>
<keyword evidence="4" id="KW-1185">Reference proteome</keyword>
<feature type="domain" description="NADP-dependent oxidoreductase" evidence="3">
    <location>
        <begin position="19"/>
        <end position="83"/>
    </location>
</feature>
<sequence>MNSKHSYVTLNDGPLIPALGFGTYTPEEVPKSKVLEATMLAIDAGFCHIDTAYIYQVEEEVGQAIRNKIEEGTVKRQNIFCTSQQGDDLFPTDEHGKPILDTVDFCATWEVFEDVMLEQWMNALMENYREKRRDAELKAIGIDIFVFLCS</sequence>
<dbReference type="KEGG" id="dord:105980363"/>
<dbReference type="PANTHER" id="PTHR11732">
    <property type="entry name" value="ALDO/KETO REDUCTASE"/>
    <property type="match status" value="1"/>
</dbReference>
<dbReference type="Proteomes" id="UP000081671">
    <property type="component" value="Unplaced"/>
</dbReference>
<dbReference type="AlphaFoldDB" id="A0A1S3EL39"/>
<reference evidence="5" key="1">
    <citation type="submission" date="2025-08" db="UniProtKB">
        <authorList>
            <consortium name="RefSeq"/>
        </authorList>
    </citation>
    <scope>IDENTIFICATION</scope>
    <source>
        <tissue evidence="5">Kidney</tissue>
    </source>
</reference>
<dbReference type="RefSeq" id="XP_012864669.1">
    <property type="nucleotide sequence ID" value="XM_013009215.1"/>
</dbReference>
<dbReference type="OrthoDB" id="416253at2759"/>
<dbReference type="Pfam" id="PF00248">
    <property type="entry name" value="Aldo_ket_red"/>
    <property type="match status" value="1"/>
</dbReference>
<organism evidence="4 5">
    <name type="scientific">Dipodomys ordii</name>
    <name type="common">Ord's kangaroo rat</name>
    <dbReference type="NCBI Taxonomy" id="10020"/>
    <lineage>
        <taxon>Eukaryota</taxon>
        <taxon>Metazoa</taxon>
        <taxon>Chordata</taxon>
        <taxon>Craniata</taxon>
        <taxon>Vertebrata</taxon>
        <taxon>Euteleostomi</taxon>
        <taxon>Mammalia</taxon>
        <taxon>Eutheria</taxon>
        <taxon>Euarchontoglires</taxon>
        <taxon>Glires</taxon>
        <taxon>Rodentia</taxon>
        <taxon>Castorimorpha</taxon>
        <taxon>Heteromyidae</taxon>
        <taxon>Dipodomyinae</taxon>
        <taxon>Dipodomys</taxon>
    </lineage>
</organism>
<dbReference type="GeneID" id="105980363"/>
<keyword evidence="2" id="KW-0560">Oxidoreductase</keyword>
<evidence type="ECO:0000259" key="3">
    <source>
        <dbReference type="Pfam" id="PF00248"/>
    </source>
</evidence>
<dbReference type="Gene3D" id="3.20.20.100">
    <property type="entry name" value="NADP-dependent oxidoreductase domain"/>
    <property type="match status" value="1"/>
</dbReference>
<accession>A0A1S3EL39</accession>
<dbReference type="InterPro" id="IPR020471">
    <property type="entry name" value="AKR"/>
</dbReference>
<evidence type="ECO:0000256" key="1">
    <source>
        <dbReference type="ARBA" id="ARBA00022857"/>
    </source>
</evidence>
<evidence type="ECO:0000313" key="5">
    <source>
        <dbReference type="RefSeq" id="XP_012864669.1"/>
    </source>
</evidence>
<dbReference type="InterPro" id="IPR023210">
    <property type="entry name" value="NADP_OxRdtase_dom"/>
</dbReference>